<dbReference type="Proteomes" id="UP000573327">
    <property type="component" value="Unassembled WGS sequence"/>
</dbReference>
<dbReference type="EMBL" id="JACHJR010000001">
    <property type="protein sequence ID" value="MBB4949045.1"/>
    <property type="molecule type" value="Genomic_DNA"/>
</dbReference>
<name>A0A7W7SEJ8_9ACTN</name>
<keyword evidence="2" id="KW-1185">Reference proteome</keyword>
<accession>A0A7W7SEJ8</accession>
<sequence>MGELTVSGLFRPIGRRIVRNHPGRGSGLSCPGCGSAAVLTVAVLWTVGRNLW</sequence>
<protein>
    <submittedName>
        <fullName evidence="1">Uncharacterized protein</fullName>
    </submittedName>
</protein>
<organism evidence="1 2">
    <name type="scientific">Kitasatospora gansuensis</name>
    <dbReference type="NCBI Taxonomy" id="258050"/>
    <lineage>
        <taxon>Bacteria</taxon>
        <taxon>Bacillati</taxon>
        <taxon>Actinomycetota</taxon>
        <taxon>Actinomycetes</taxon>
        <taxon>Kitasatosporales</taxon>
        <taxon>Streptomycetaceae</taxon>
        <taxon>Kitasatospora</taxon>
    </lineage>
</organism>
<proteinExistence type="predicted"/>
<reference evidence="1 2" key="1">
    <citation type="submission" date="2020-08" db="EMBL/GenBank/DDBJ databases">
        <title>Sequencing the genomes of 1000 actinobacteria strains.</title>
        <authorList>
            <person name="Klenk H.-P."/>
        </authorList>
    </citation>
    <scope>NUCLEOTIDE SEQUENCE [LARGE SCALE GENOMIC DNA]</scope>
    <source>
        <strain evidence="1 2">DSM 44786</strain>
    </source>
</reference>
<evidence type="ECO:0000313" key="2">
    <source>
        <dbReference type="Proteomes" id="UP000573327"/>
    </source>
</evidence>
<comment type="caution">
    <text evidence="1">The sequence shown here is derived from an EMBL/GenBank/DDBJ whole genome shotgun (WGS) entry which is preliminary data.</text>
</comment>
<dbReference type="RefSeq" id="WP_184919113.1">
    <property type="nucleotide sequence ID" value="NZ_JACHJR010000001.1"/>
</dbReference>
<gene>
    <name evidence="1" type="ORF">F4556_004580</name>
</gene>
<dbReference type="AlphaFoldDB" id="A0A7W7SEJ8"/>
<evidence type="ECO:0000313" key="1">
    <source>
        <dbReference type="EMBL" id="MBB4949045.1"/>
    </source>
</evidence>